<organism evidence="8 9">
    <name type="scientific">Actinomyces bowdenii</name>
    <dbReference type="NCBI Taxonomy" id="131109"/>
    <lineage>
        <taxon>Bacteria</taxon>
        <taxon>Bacillati</taxon>
        <taxon>Actinomycetota</taxon>
        <taxon>Actinomycetes</taxon>
        <taxon>Actinomycetales</taxon>
        <taxon>Actinomycetaceae</taxon>
        <taxon>Actinomyces</taxon>
    </lineage>
</organism>
<comment type="similarity">
    <text evidence="2">Belongs to the multi antimicrobial extrusion (MATE) (TC 2.A.66.1) family.</text>
</comment>
<dbReference type="GO" id="GO:0042910">
    <property type="term" value="F:xenobiotic transmembrane transporter activity"/>
    <property type="evidence" value="ECO:0007669"/>
    <property type="project" value="InterPro"/>
</dbReference>
<dbReference type="OrthoDB" id="5242355at2"/>
<feature type="transmembrane region" description="Helical" evidence="7">
    <location>
        <begin position="304"/>
        <end position="322"/>
    </location>
</feature>
<feature type="transmembrane region" description="Helical" evidence="7">
    <location>
        <begin position="379"/>
        <end position="400"/>
    </location>
</feature>
<dbReference type="AlphaFoldDB" id="A0A3P1V7B2"/>
<dbReference type="InterPro" id="IPR044644">
    <property type="entry name" value="DinF-like"/>
</dbReference>
<dbReference type="Pfam" id="PF01554">
    <property type="entry name" value="MatE"/>
    <property type="match status" value="2"/>
</dbReference>
<dbReference type="PANTHER" id="PTHR42893:SF46">
    <property type="entry name" value="PROTEIN DETOXIFICATION 44, CHLOROPLASTIC"/>
    <property type="match status" value="1"/>
</dbReference>
<evidence type="ECO:0000256" key="5">
    <source>
        <dbReference type="ARBA" id="ARBA00023136"/>
    </source>
</evidence>
<keyword evidence="5 7" id="KW-0472">Membrane</keyword>
<feature type="transmembrane region" description="Helical" evidence="7">
    <location>
        <begin position="271"/>
        <end position="292"/>
    </location>
</feature>
<feature type="region of interest" description="Disordered" evidence="6">
    <location>
        <begin position="410"/>
        <end position="463"/>
    </location>
</feature>
<evidence type="ECO:0000313" key="8">
    <source>
        <dbReference type="EMBL" id="RRD30084.1"/>
    </source>
</evidence>
<feature type="transmembrane region" description="Helical" evidence="7">
    <location>
        <begin position="514"/>
        <end position="536"/>
    </location>
</feature>
<evidence type="ECO:0000256" key="7">
    <source>
        <dbReference type="SAM" id="Phobius"/>
    </source>
</evidence>
<evidence type="ECO:0000256" key="4">
    <source>
        <dbReference type="ARBA" id="ARBA00022989"/>
    </source>
</evidence>
<dbReference type="GO" id="GO:0005886">
    <property type="term" value="C:plasma membrane"/>
    <property type="evidence" value="ECO:0007669"/>
    <property type="project" value="TreeGrafter"/>
</dbReference>
<evidence type="ECO:0000256" key="6">
    <source>
        <dbReference type="SAM" id="MobiDB-lite"/>
    </source>
</evidence>
<evidence type="ECO:0000313" key="9">
    <source>
        <dbReference type="Proteomes" id="UP000271272"/>
    </source>
</evidence>
<feature type="transmembrane region" description="Helical" evidence="7">
    <location>
        <begin position="343"/>
        <end position="367"/>
    </location>
</feature>
<accession>A0A3P1V7B2</accession>
<dbReference type="EMBL" id="RQZC01000003">
    <property type="protein sequence ID" value="RRD30084.1"/>
    <property type="molecule type" value="Genomic_DNA"/>
</dbReference>
<gene>
    <name evidence="8" type="ORF">EII10_03120</name>
</gene>
<feature type="transmembrane region" description="Helical" evidence="7">
    <location>
        <begin position="571"/>
        <end position="590"/>
    </location>
</feature>
<feature type="transmembrane region" description="Helical" evidence="7">
    <location>
        <begin position="548"/>
        <end position="565"/>
    </location>
</feature>
<feature type="transmembrane region" description="Helical" evidence="7">
    <location>
        <begin position="197"/>
        <end position="227"/>
    </location>
</feature>
<dbReference type="PANTHER" id="PTHR42893">
    <property type="entry name" value="PROTEIN DETOXIFICATION 44, CHLOROPLASTIC-RELATED"/>
    <property type="match status" value="1"/>
</dbReference>
<name>A0A3P1V7B2_9ACTO</name>
<feature type="compositionally biased region" description="Gly residues" evidence="6">
    <location>
        <begin position="414"/>
        <end position="423"/>
    </location>
</feature>
<dbReference type="NCBIfam" id="TIGR00797">
    <property type="entry name" value="matE"/>
    <property type="match status" value="1"/>
</dbReference>
<protein>
    <submittedName>
        <fullName evidence="8">MATE family efflux transporter</fullName>
    </submittedName>
</protein>
<feature type="transmembrane region" description="Helical" evidence="7">
    <location>
        <begin position="481"/>
        <end position="502"/>
    </location>
</feature>
<feature type="transmembrane region" description="Helical" evidence="7">
    <location>
        <begin position="153"/>
        <end position="176"/>
    </location>
</feature>
<sequence>MLVGVPQPHWQRFSPGSYSLIGISRFAACLQHAPRFNWCGPAGSLEGIHRRHPPARCLSAPALALRLHGAGPGCTPGERIAVAPPWPHRGGCDRPGPDNRGVPLTARRTGPDSAPGLNRRILSLALPALGALVAEPLFVLIDSAMVGHLGATSLAGLSLASTILTTAVGLFVFLAYSTTATTARLFGAGRRRQGLRAGVDGLWLALLLGLGAAVVLGAGASGIVAVMGAEGEVASAARAYLWASAPGLPGMLVVFAATGVLRGLLDTRTPFIVACAGAVLNTILNAFLLYGLGLGIAGSGAGTAISQTLMAVALVAPVMRAARAEGLGLRPGRAGVGGSLVEGLPLLVRTLSLRAAIVATVWAATALGPVPLAAHQVAFTLWSFAAFALDALAVAAQALIGTALGQADAEQAGAGPGDAGMTGTGRMDAESGEAGRMGAEQAQQSEPGGRAAPDHPAASPGADVPGGLGAASIDAVLRRSLAWGVGTGAVIGLVLAAASPWLPWVFTSDASVRALAAPVLVIMASAMPLAGAVYLFDGVLMGAGDGRYLARAGLLTLVVYLPLAVAVGQGWVGGGLAALWLAFAWVFMGARAVTTGLRARGGAWRS</sequence>
<evidence type="ECO:0000256" key="1">
    <source>
        <dbReference type="ARBA" id="ARBA00004141"/>
    </source>
</evidence>
<dbReference type="Proteomes" id="UP000271272">
    <property type="component" value="Unassembled WGS sequence"/>
</dbReference>
<keyword evidence="4 7" id="KW-1133">Transmembrane helix</keyword>
<dbReference type="CDD" id="cd13136">
    <property type="entry name" value="MATE_DinF_like"/>
    <property type="match status" value="1"/>
</dbReference>
<feature type="transmembrane region" description="Helical" evidence="7">
    <location>
        <begin position="239"/>
        <end position="264"/>
    </location>
</feature>
<proteinExistence type="inferred from homology"/>
<keyword evidence="9" id="KW-1185">Reference proteome</keyword>
<evidence type="ECO:0000256" key="3">
    <source>
        <dbReference type="ARBA" id="ARBA00022692"/>
    </source>
</evidence>
<dbReference type="GO" id="GO:0015297">
    <property type="term" value="F:antiporter activity"/>
    <property type="evidence" value="ECO:0007669"/>
    <property type="project" value="InterPro"/>
</dbReference>
<evidence type="ECO:0000256" key="2">
    <source>
        <dbReference type="ARBA" id="ARBA00010199"/>
    </source>
</evidence>
<dbReference type="InterPro" id="IPR002528">
    <property type="entry name" value="MATE_fam"/>
</dbReference>
<reference evidence="8 9" key="1">
    <citation type="submission" date="2018-11" db="EMBL/GenBank/DDBJ databases">
        <title>Genomes From Bacteria Associated with the Canine Oral Cavity: a Test Case for Automated Genome-Based Taxonomic Assignment.</title>
        <authorList>
            <person name="Coil D.A."/>
            <person name="Jospin G."/>
            <person name="Darling A.E."/>
            <person name="Wallis C."/>
            <person name="Davis I.J."/>
            <person name="Harris S."/>
            <person name="Eisen J.A."/>
            <person name="Holcombe L.J."/>
            <person name="O'Flynn C."/>
        </authorList>
    </citation>
    <scope>NUCLEOTIDE SEQUENCE [LARGE SCALE GENOMIC DNA]</scope>
    <source>
        <strain evidence="8 9">OH5050</strain>
    </source>
</reference>
<keyword evidence="3 7" id="KW-0812">Transmembrane</keyword>
<feature type="transmembrane region" description="Helical" evidence="7">
    <location>
        <begin position="121"/>
        <end position="141"/>
    </location>
</feature>
<comment type="subcellular location">
    <subcellularLocation>
        <location evidence="1">Membrane</location>
        <topology evidence="1">Multi-pass membrane protein</topology>
    </subcellularLocation>
</comment>
<comment type="caution">
    <text evidence="8">The sequence shown here is derived from an EMBL/GenBank/DDBJ whole genome shotgun (WGS) entry which is preliminary data.</text>
</comment>